<accession>A0A4Q0SP94</accession>
<proteinExistence type="predicted"/>
<reference evidence="1 2" key="1">
    <citation type="submission" date="2015-04" db="EMBL/GenBank/DDBJ databases">
        <title>Comparative genomics of rhizobia nodulating Arachis hypogaea in China.</title>
        <authorList>
            <person name="Li Y."/>
        </authorList>
    </citation>
    <scope>NUCLEOTIDE SEQUENCE [LARGE SCALE GENOMIC DNA]</scope>
    <source>
        <strain evidence="1 2">CCBAU 51787</strain>
    </source>
</reference>
<dbReference type="Proteomes" id="UP000290565">
    <property type="component" value="Unassembled WGS sequence"/>
</dbReference>
<evidence type="ECO:0000313" key="2">
    <source>
        <dbReference type="Proteomes" id="UP000290565"/>
    </source>
</evidence>
<protein>
    <recommendedName>
        <fullName evidence="3">CRISPR-associated protein Cas2</fullName>
    </recommendedName>
</protein>
<gene>
    <name evidence="1" type="ORF">XH94_09225</name>
</gene>
<evidence type="ECO:0008006" key="3">
    <source>
        <dbReference type="Google" id="ProtNLM"/>
    </source>
</evidence>
<dbReference type="AlphaFoldDB" id="A0A4Q0SP94"/>
<sequence length="96" mass="10894">MANNLFVSYDLYEPGKDYGAVGSAIKELGSWAKVQKSLWYVRSSFTAEQAAEHVRRSMDRNDSLIVVDAASNDAYWFNLSPEVAQFLQERWRAQAA</sequence>
<organism evidence="1 2">
    <name type="scientific">Bradyrhizobium zhanjiangense</name>
    <dbReference type="NCBI Taxonomy" id="1325107"/>
    <lineage>
        <taxon>Bacteria</taxon>
        <taxon>Pseudomonadati</taxon>
        <taxon>Pseudomonadota</taxon>
        <taxon>Alphaproteobacteria</taxon>
        <taxon>Hyphomicrobiales</taxon>
        <taxon>Nitrobacteraceae</taxon>
        <taxon>Bradyrhizobium</taxon>
    </lineage>
</organism>
<dbReference type="EMBL" id="LBJM01000021">
    <property type="protein sequence ID" value="RXH41172.1"/>
    <property type="molecule type" value="Genomic_DNA"/>
</dbReference>
<comment type="caution">
    <text evidence="1">The sequence shown here is derived from an EMBL/GenBank/DDBJ whole genome shotgun (WGS) entry which is preliminary data.</text>
</comment>
<name>A0A4Q0SP94_9BRAD</name>
<dbReference type="RefSeq" id="WP_128944281.1">
    <property type="nucleotide sequence ID" value="NZ_LBJM01000021.1"/>
</dbReference>
<evidence type="ECO:0000313" key="1">
    <source>
        <dbReference type="EMBL" id="RXH41172.1"/>
    </source>
</evidence>